<evidence type="ECO:0000313" key="2">
    <source>
        <dbReference type="Proteomes" id="UP000183670"/>
    </source>
</evidence>
<name>A0A1G6G5U3_BACOV</name>
<accession>A0A1G6G5U3</accession>
<protein>
    <submittedName>
        <fullName evidence="1">Uncharacterized protein</fullName>
    </submittedName>
</protein>
<gene>
    <name evidence="1" type="ORF">SAMN05192581_101832</name>
</gene>
<dbReference type="EMBL" id="FMYE01000018">
    <property type="protein sequence ID" value="SDB77165.1"/>
    <property type="molecule type" value="Genomic_DNA"/>
</dbReference>
<reference evidence="1 2" key="1">
    <citation type="submission" date="2016-10" db="EMBL/GenBank/DDBJ databases">
        <authorList>
            <person name="de Groot N.N."/>
        </authorList>
    </citation>
    <scope>NUCLEOTIDE SEQUENCE [LARGE SCALE GENOMIC DNA]</scope>
    <source>
        <strain evidence="1 2">NLAE-zl-C500</strain>
    </source>
</reference>
<dbReference type="Proteomes" id="UP000183670">
    <property type="component" value="Unassembled WGS sequence"/>
</dbReference>
<dbReference type="AlphaFoldDB" id="A0A1G6G5U3"/>
<evidence type="ECO:0000313" key="1">
    <source>
        <dbReference type="EMBL" id="SDB77165.1"/>
    </source>
</evidence>
<organism evidence="1 2">
    <name type="scientific">Bacteroides ovatus</name>
    <dbReference type="NCBI Taxonomy" id="28116"/>
    <lineage>
        <taxon>Bacteria</taxon>
        <taxon>Pseudomonadati</taxon>
        <taxon>Bacteroidota</taxon>
        <taxon>Bacteroidia</taxon>
        <taxon>Bacteroidales</taxon>
        <taxon>Bacteroidaceae</taxon>
        <taxon>Bacteroides</taxon>
    </lineage>
</organism>
<dbReference type="RefSeq" id="WP_074558094.1">
    <property type="nucleotide sequence ID" value="NZ_FMYE01000018.1"/>
</dbReference>
<proteinExistence type="predicted"/>
<sequence>MKILKAKELIENNTLANIGVTGNTTVVFTEIALTAVNLAREEGRQEMKKNAIEIVCPILANCEGFKAEDVVYLEQQMRKLL</sequence>